<organism evidence="3 4">
    <name type="scientific">Corynebacterium oculi</name>
    <dbReference type="NCBI Taxonomy" id="1544416"/>
    <lineage>
        <taxon>Bacteria</taxon>
        <taxon>Bacillati</taxon>
        <taxon>Actinomycetota</taxon>
        <taxon>Actinomycetes</taxon>
        <taxon>Mycobacteriales</taxon>
        <taxon>Corynebacteriaceae</taxon>
        <taxon>Corynebacterium</taxon>
    </lineage>
</organism>
<dbReference type="Gene3D" id="3.90.79.10">
    <property type="entry name" value="Nucleoside Triphosphate Pyrophosphohydrolase"/>
    <property type="match status" value="1"/>
</dbReference>
<dbReference type="SUPFAM" id="SSF55811">
    <property type="entry name" value="Nudix"/>
    <property type="match status" value="1"/>
</dbReference>
<evidence type="ECO:0000313" key="3">
    <source>
        <dbReference type="EMBL" id="KQB85661.1"/>
    </source>
</evidence>
<dbReference type="STRING" id="1544416.Cocul_00809"/>
<dbReference type="EC" id="3.6.1.13" evidence="3"/>
<keyword evidence="4" id="KW-1185">Reference proteome</keyword>
<dbReference type="RefSeq" id="WP_055121965.1">
    <property type="nucleotide sequence ID" value="NZ_LKST01000001.1"/>
</dbReference>
<dbReference type="InterPro" id="IPR015797">
    <property type="entry name" value="NUDIX_hydrolase-like_dom_sf"/>
</dbReference>
<dbReference type="Proteomes" id="UP000050517">
    <property type="component" value="Unassembled WGS sequence"/>
</dbReference>
<feature type="domain" description="Nudix hydrolase" evidence="2">
    <location>
        <begin position="37"/>
        <end position="167"/>
    </location>
</feature>
<dbReference type="GO" id="GO:0005829">
    <property type="term" value="C:cytosol"/>
    <property type="evidence" value="ECO:0007669"/>
    <property type="project" value="TreeGrafter"/>
</dbReference>
<dbReference type="PROSITE" id="PS51462">
    <property type="entry name" value="NUDIX"/>
    <property type="match status" value="1"/>
</dbReference>
<dbReference type="PANTHER" id="PTHR11839">
    <property type="entry name" value="UDP/ADP-SUGAR PYROPHOSPHATASE"/>
    <property type="match status" value="1"/>
</dbReference>
<dbReference type="OrthoDB" id="9806150at2"/>
<dbReference type="GO" id="GO:0006753">
    <property type="term" value="P:nucleoside phosphate metabolic process"/>
    <property type="evidence" value="ECO:0007669"/>
    <property type="project" value="TreeGrafter"/>
</dbReference>
<proteinExistence type="predicted"/>
<sequence>MYEVTESSLLIDAPIIAVRRDAVTMPGGCSANREIVEHFGAVAVVAHDGERIALVQQYRHPLGRRLWELPAGLLDVPGEKAVEAAHRELMEEVGLSAARWSMLLDVATSPGVSDEVTRVYLATGLSPTDRPEPEDEEAEMQVTWVSLAEAKEKVLNGEIINSVAVAGIFAAAEGNARPVDTPFDLRPKALARRRGGSGADLA</sequence>
<name>A0A0Q1AG96_9CORY</name>
<dbReference type="CDD" id="cd24158">
    <property type="entry name" value="NUDIX_ADPRase_Rv1700"/>
    <property type="match status" value="1"/>
</dbReference>
<dbReference type="PATRIC" id="fig|1544416.3.peg.809"/>
<dbReference type="GO" id="GO:0019693">
    <property type="term" value="P:ribose phosphate metabolic process"/>
    <property type="evidence" value="ECO:0007669"/>
    <property type="project" value="TreeGrafter"/>
</dbReference>
<dbReference type="AlphaFoldDB" id="A0A0Q1AG96"/>
<evidence type="ECO:0000256" key="1">
    <source>
        <dbReference type="ARBA" id="ARBA00022801"/>
    </source>
</evidence>
<dbReference type="InterPro" id="IPR000086">
    <property type="entry name" value="NUDIX_hydrolase_dom"/>
</dbReference>
<evidence type="ECO:0000259" key="2">
    <source>
        <dbReference type="PROSITE" id="PS51462"/>
    </source>
</evidence>
<accession>A0A0Q1AG96</accession>
<keyword evidence="1 3" id="KW-0378">Hydrolase</keyword>
<comment type="caution">
    <text evidence="3">The sequence shown here is derived from an EMBL/GenBank/DDBJ whole genome shotgun (WGS) entry which is preliminary data.</text>
</comment>
<dbReference type="GO" id="GO:0047631">
    <property type="term" value="F:ADP-ribose diphosphatase activity"/>
    <property type="evidence" value="ECO:0007669"/>
    <property type="project" value="UniProtKB-EC"/>
</dbReference>
<reference evidence="3 4" key="1">
    <citation type="submission" date="2015-10" db="EMBL/GenBank/DDBJ databases">
        <title>Corynebacteirum lowii and Corynebacterium oculi species nova, derived from human clinical disease and and emended description of Corynebacterium mastiditis.</title>
        <authorList>
            <person name="Bernard K."/>
            <person name="Pacheco A.L."/>
            <person name="Mcdougall C."/>
            <person name="Burtx T."/>
            <person name="Weibe D."/>
            <person name="Tyler S."/>
            <person name="Olson A.B."/>
            <person name="Cnockaert M."/>
            <person name="Eguchi H."/>
            <person name="Kuwahara T."/>
            <person name="Nakayama-Imaohji H."/>
            <person name="Boudewijins M."/>
            <person name="Van Hoecke F."/>
            <person name="Bernier A.-M."/>
            <person name="Vandamme P."/>
        </authorList>
    </citation>
    <scope>NUCLEOTIDE SEQUENCE [LARGE SCALE GENOMIC DNA]</scope>
    <source>
        <strain evidence="3 4">NML 130210</strain>
    </source>
</reference>
<gene>
    <name evidence="3" type="primary">nudF</name>
    <name evidence="3" type="ORF">Cocul_00809</name>
</gene>
<evidence type="ECO:0000313" key="4">
    <source>
        <dbReference type="Proteomes" id="UP000050517"/>
    </source>
</evidence>
<protein>
    <submittedName>
        <fullName evidence="3">ADP-ribose pyrophosphatase</fullName>
        <ecNumber evidence="3">3.6.1.13</ecNumber>
    </submittedName>
</protein>
<dbReference type="PANTHER" id="PTHR11839:SF31">
    <property type="entry name" value="ADP-RIBOSE PYROPHOSPHATASE"/>
    <property type="match status" value="1"/>
</dbReference>
<dbReference type="Pfam" id="PF00293">
    <property type="entry name" value="NUDIX"/>
    <property type="match status" value="1"/>
</dbReference>
<dbReference type="EMBL" id="LKST01000001">
    <property type="protein sequence ID" value="KQB85661.1"/>
    <property type="molecule type" value="Genomic_DNA"/>
</dbReference>